<keyword evidence="2" id="KW-1003">Cell membrane</keyword>
<comment type="function">
    <text evidence="6">Catalyzes the glycosylation of 4,4'-diaponeurosporenoate, i.e. the esterification of glucose at the C1'' position with the carboxyl group of 4,4'-diaponeurosporenic acid, to form glycosyl-4,4'-diaponeurosporenoate. This is a step in the biosynthesis of staphyloxanthin, an orange pigment present in most staphylococci strains.</text>
</comment>
<protein>
    <recommendedName>
        <fullName evidence="9">4,4'-diaponeurosporenoate glycosyltransferase</fullName>
    </recommendedName>
</protein>
<organism evidence="12 13">
    <name type="scientific">Microbacterium hydrocarbonoxydans</name>
    <dbReference type="NCBI Taxonomy" id="273678"/>
    <lineage>
        <taxon>Bacteria</taxon>
        <taxon>Bacillati</taxon>
        <taxon>Actinomycetota</taxon>
        <taxon>Actinomycetes</taxon>
        <taxon>Micrococcales</taxon>
        <taxon>Microbacteriaceae</taxon>
        <taxon>Microbacterium</taxon>
    </lineage>
</organism>
<dbReference type="Pfam" id="PF00535">
    <property type="entry name" value="Glycos_transf_2"/>
    <property type="match status" value="1"/>
</dbReference>
<accession>A0A1H4MAU2</accession>
<feature type="domain" description="Glycosyltransferase 2-like" evidence="11">
    <location>
        <begin position="33"/>
        <end position="187"/>
    </location>
</feature>
<dbReference type="InterPro" id="IPR029044">
    <property type="entry name" value="Nucleotide-diphossugar_trans"/>
</dbReference>
<dbReference type="EMBL" id="FNSQ01000005">
    <property type="protein sequence ID" value="SEB80211.1"/>
    <property type="molecule type" value="Genomic_DNA"/>
</dbReference>
<dbReference type="CDD" id="cd00761">
    <property type="entry name" value="Glyco_tranf_GTA_type"/>
    <property type="match status" value="1"/>
</dbReference>
<dbReference type="Gene3D" id="3.90.550.10">
    <property type="entry name" value="Spore Coat Polysaccharide Biosynthesis Protein SpsA, Chain A"/>
    <property type="match status" value="1"/>
</dbReference>
<keyword evidence="5" id="KW-0472">Membrane</keyword>
<gene>
    <name evidence="12" type="ORF">SAMN04489807_2083</name>
</gene>
<dbReference type="PANTHER" id="PTHR43646:SF2">
    <property type="entry name" value="GLYCOSYLTRANSFERASE 2-LIKE DOMAIN-CONTAINING PROTEIN"/>
    <property type="match status" value="1"/>
</dbReference>
<dbReference type="SUPFAM" id="SSF53448">
    <property type="entry name" value="Nucleotide-diphospho-sugar transferases"/>
    <property type="match status" value="1"/>
</dbReference>
<evidence type="ECO:0000256" key="3">
    <source>
        <dbReference type="ARBA" id="ARBA00022676"/>
    </source>
</evidence>
<evidence type="ECO:0000313" key="12">
    <source>
        <dbReference type="EMBL" id="SEB80211.1"/>
    </source>
</evidence>
<evidence type="ECO:0000256" key="4">
    <source>
        <dbReference type="ARBA" id="ARBA00022679"/>
    </source>
</evidence>
<dbReference type="PANTHER" id="PTHR43646">
    <property type="entry name" value="GLYCOSYLTRANSFERASE"/>
    <property type="match status" value="1"/>
</dbReference>
<proteinExistence type="inferred from homology"/>
<evidence type="ECO:0000256" key="1">
    <source>
        <dbReference type="ARBA" id="ARBA00004236"/>
    </source>
</evidence>
<dbReference type="Proteomes" id="UP000183750">
    <property type="component" value="Unassembled WGS sequence"/>
</dbReference>
<comment type="subcellular location">
    <subcellularLocation>
        <location evidence="1">Cell membrane</location>
    </subcellularLocation>
</comment>
<dbReference type="GO" id="GO:0005886">
    <property type="term" value="C:plasma membrane"/>
    <property type="evidence" value="ECO:0007669"/>
    <property type="project" value="UniProtKB-SubCell"/>
</dbReference>
<keyword evidence="3" id="KW-0328">Glycosyltransferase</keyword>
<evidence type="ECO:0000259" key="11">
    <source>
        <dbReference type="Pfam" id="PF00535"/>
    </source>
</evidence>
<evidence type="ECO:0000313" key="13">
    <source>
        <dbReference type="Proteomes" id="UP000183750"/>
    </source>
</evidence>
<evidence type="ECO:0000256" key="7">
    <source>
        <dbReference type="ARBA" id="ARBA00037904"/>
    </source>
</evidence>
<evidence type="ECO:0000256" key="10">
    <source>
        <dbReference type="SAM" id="MobiDB-lite"/>
    </source>
</evidence>
<comment type="pathway">
    <text evidence="7">Carotenoid biosynthesis; staphyloxanthin biosynthesis; staphyloxanthin from farnesyl diphosphate: step 4/5.</text>
</comment>
<keyword evidence="4 12" id="KW-0808">Transferase</keyword>
<dbReference type="RefSeq" id="WP_338061384.1">
    <property type="nucleotide sequence ID" value="NZ_FNSQ01000005.1"/>
</dbReference>
<evidence type="ECO:0000256" key="9">
    <source>
        <dbReference type="ARBA" id="ARBA00040345"/>
    </source>
</evidence>
<evidence type="ECO:0000256" key="2">
    <source>
        <dbReference type="ARBA" id="ARBA00022475"/>
    </source>
</evidence>
<sequence length="279" mass="30297">MTEMTAQARSDEGRGAGEGSGAATAPSSILTTSVVIPVKDDAPLLARCLERLRAQNRPADEIIVIDNDSSDASAAVARDAGARVLFCADPGISAAAATGYDAAAGDLILRLDADCEPDPDWVDTVTAAFAEDAGVSALTGRARFTDGPPALRVPLARLYLGAYTTLMGVTLGHPPLFGSNLAFRRDAWRAIRDEVHRDPELHDDLDLAFHLGAEHRIALLPGTTMGMSMRPFTAGSFGRRVHRGFRSVVVHWPHDFPPFRWRRLIARRLRRQRRRADAR</sequence>
<evidence type="ECO:0000256" key="8">
    <source>
        <dbReference type="ARBA" id="ARBA00038120"/>
    </source>
</evidence>
<dbReference type="AlphaFoldDB" id="A0A1H4MAU2"/>
<name>A0A1H4MAU2_9MICO</name>
<evidence type="ECO:0000256" key="5">
    <source>
        <dbReference type="ARBA" id="ARBA00023136"/>
    </source>
</evidence>
<evidence type="ECO:0000256" key="6">
    <source>
        <dbReference type="ARBA" id="ARBA00037281"/>
    </source>
</evidence>
<reference evidence="13" key="1">
    <citation type="submission" date="2016-10" db="EMBL/GenBank/DDBJ databases">
        <authorList>
            <person name="Varghese N."/>
            <person name="Submissions S."/>
        </authorList>
    </citation>
    <scope>NUCLEOTIDE SEQUENCE [LARGE SCALE GENOMIC DNA]</scope>
    <source>
        <strain evidence="13">DSM 16089</strain>
    </source>
</reference>
<comment type="similarity">
    <text evidence="8">Belongs to the glycosyltransferase 2 family. CrtQ subfamily.</text>
</comment>
<dbReference type="InterPro" id="IPR001173">
    <property type="entry name" value="Glyco_trans_2-like"/>
</dbReference>
<dbReference type="GO" id="GO:0016757">
    <property type="term" value="F:glycosyltransferase activity"/>
    <property type="evidence" value="ECO:0007669"/>
    <property type="project" value="UniProtKB-KW"/>
</dbReference>
<keyword evidence="13" id="KW-1185">Reference proteome</keyword>
<feature type="region of interest" description="Disordered" evidence="10">
    <location>
        <begin position="1"/>
        <end position="25"/>
    </location>
</feature>